<feature type="compositionally biased region" description="Low complexity" evidence="1">
    <location>
        <begin position="453"/>
        <end position="472"/>
    </location>
</feature>
<sequence>MSAADSIWANRDNRASSSPRQQSSSGTQWNSIGDSSIHRPGLQPDQAPSTLGGKVGLSPDARPWRPSRVATPDQRSHLEGNTNDSETIGSDQPTKFTSAREEAPLERPTWTTHVPWETDDLSNSVEKSRAAEMQATSPIPSGSAENQSEAAMSTDYQQRGSMPTLAEPAVPSLENTSTNETESESQTKLAQLPARSESSSPSSPGASTGAEVVKPVEMAPETSSDTATSLDSRWAKAEDISRTEPSSARYVQEKEAEKPAENKTEKSAVLSGPSSLSSRWATADDTYRAERGLPATRYNARMKAREANSYLHSDHDENGGDVVVRKARETHDSSNWRAPLHTSDWWDKTSANTFRSSSSSSPSSSYRNNTRTAPSDDAWPGNRDRYRDLDGSSSWRSGSSQTAGVRPWDQGKVREFSDSSSWRSNRDNMMASSQWSALRSRDQDRYQDADNGSPSWRRQPSSSSFMESSASSQATIQDTPQQYEVEPEEGDWPTLPASEEERAAIQEQMDSEDKELLRKKMEAVGIRFW</sequence>
<feature type="compositionally biased region" description="Low complexity" evidence="1">
    <location>
        <begin position="172"/>
        <end position="187"/>
    </location>
</feature>
<dbReference type="InParanoid" id="A0A1X2HEK3"/>
<feature type="compositionally biased region" description="Polar residues" evidence="1">
    <location>
        <begin position="134"/>
        <end position="161"/>
    </location>
</feature>
<feature type="compositionally biased region" description="Basic and acidic residues" evidence="1">
    <location>
        <begin position="233"/>
        <end position="242"/>
    </location>
</feature>
<feature type="compositionally biased region" description="Basic and acidic residues" evidence="1">
    <location>
        <begin position="251"/>
        <end position="266"/>
    </location>
</feature>
<feature type="region of interest" description="Disordered" evidence="1">
    <location>
        <begin position="1"/>
        <end position="294"/>
    </location>
</feature>
<organism evidence="2 3">
    <name type="scientific">Syncephalastrum racemosum</name>
    <name type="common">Filamentous fungus</name>
    <dbReference type="NCBI Taxonomy" id="13706"/>
    <lineage>
        <taxon>Eukaryota</taxon>
        <taxon>Fungi</taxon>
        <taxon>Fungi incertae sedis</taxon>
        <taxon>Mucoromycota</taxon>
        <taxon>Mucoromycotina</taxon>
        <taxon>Mucoromycetes</taxon>
        <taxon>Mucorales</taxon>
        <taxon>Syncephalastraceae</taxon>
        <taxon>Syncephalastrum</taxon>
    </lineage>
</organism>
<feature type="compositionally biased region" description="Polar residues" evidence="1">
    <location>
        <begin position="473"/>
        <end position="482"/>
    </location>
</feature>
<comment type="caution">
    <text evidence="2">The sequence shown here is derived from an EMBL/GenBank/DDBJ whole genome shotgun (WGS) entry which is preliminary data.</text>
</comment>
<feature type="compositionally biased region" description="Low complexity" evidence="1">
    <location>
        <begin position="16"/>
        <end position="25"/>
    </location>
</feature>
<protein>
    <submittedName>
        <fullName evidence="2">Uncharacterized protein</fullName>
    </submittedName>
</protein>
<feature type="compositionally biased region" description="Basic and acidic residues" evidence="1">
    <location>
        <begin position="312"/>
        <end position="334"/>
    </location>
</feature>
<feature type="compositionally biased region" description="Polar residues" evidence="1">
    <location>
        <begin position="221"/>
        <end position="231"/>
    </location>
</feature>
<feature type="compositionally biased region" description="Low complexity" evidence="1">
    <location>
        <begin position="391"/>
        <end position="400"/>
    </location>
</feature>
<evidence type="ECO:0000256" key="1">
    <source>
        <dbReference type="SAM" id="MobiDB-lite"/>
    </source>
</evidence>
<dbReference type="Proteomes" id="UP000242180">
    <property type="component" value="Unassembled WGS sequence"/>
</dbReference>
<accession>A0A1X2HEK3</accession>
<feature type="compositionally biased region" description="Low complexity" evidence="1">
    <location>
        <begin position="356"/>
        <end position="365"/>
    </location>
</feature>
<feature type="compositionally biased region" description="Low complexity" evidence="1">
    <location>
        <begin position="418"/>
        <end position="430"/>
    </location>
</feature>
<feature type="compositionally biased region" description="Polar residues" evidence="1">
    <location>
        <begin position="79"/>
        <end position="97"/>
    </location>
</feature>
<gene>
    <name evidence="2" type="ORF">BCR43DRAFT_505559</name>
</gene>
<name>A0A1X2HEK3_SYNRA</name>
<evidence type="ECO:0000313" key="3">
    <source>
        <dbReference type="Proteomes" id="UP000242180"/>
    </source>
</evidence>
<feature type="region of interest" description="Disordered" evidence="1">
    <location>
        <begin position="308"/>
        <end position="496"/>
    </location>
</feature>
<evidence type="ECO:0000313" key="2">
    <source>
        <dbReference type="EMBL" id="ORY96746.1"/>
    </source>
</evidence>
<dbReference type="AlphaFoldDB" id="A0A1X2HEK3"/>
<proteinExistence type="predicted"/>
<dbReference type="EMBL" id="MCGN01000005">
    <property type="protein sequence ID" value="ORY96746.1"/>
    <property type="molecule type" value="Genomic_DNA"/>
</dbReference>
<feature type="compositionally biased region" description="Low complexity" evidence="1">
    <location>
        <begin position="196"/>
        <end position="211"/>
    </location>
</feature>
<feature type="compositionally biased region" description="Low complexity" evidence="1">
    <location>
        <begin position="267"/>
        <end position="278"/>
    </location>
</feature>
<feature type="compositionally biased region" description="Basic and acidic residues" evidence="1">
    <location>
        <begin position="439"/>
        <end position="448"/>
    </location>
</feature>
<reference evidence="2 3" key="1">
    <citation type="submission" date="2016-07" db="EMBL/GenBank/DDBJ databases">
        <title>Pervasive Adenine N6-methylation of Active Genes in Fungi.</title>
        <authorList>
            <consortium name="DOE Joint Genome Institute"/>
            <person name="Mondo S.J."/>
            <person name="Dannebaum R.O."/>
            <person name="Kuo R.C."/>
            <person name="Labutti K."/>
            <person name="Haridas S."/>
            <person name="Kuo A."/>
            <person name="Salamov A."/>
            <person name="Ahrendt S.R."/>
            <person name="Lipzen A."/>
            <person name="Sullivan W."/>
            <person name="Andreopoulos W.B."/>
            <person name="Clum A."/>
            <person name="Lindquist E."/>
            <person name="Daum C."/>
            <person name="Ramamoorthy G.K."/>
            <person name="Gryganskyi A."/>
            <person name="Culley D."/>
            <person name="Magnuson J.K."/>
            <person name="James T.Y."/>
            <person name="O'Malley M.A."/>
            <person name="Stajich J.E."/>
            <person name="Spatafora J.W."/>
            <person name="Visel A."/>
            <person name="Grigoriev I.V."/>
        </authorList>
    </citation>
    <scope>NUCLEOTIDE SEQUENCE [LARGE SCALE GENOMIC DNA]</scope>
    <source>
        <strain evidence="2 3">NRRL 2496</strain>
    </source>
</reference>
<keyword evidence="3" id="KW-1185">Reference proteome</keyword>